<sequence>MKIRLLVSALFLITIQGIAQVTLKSERDSDGNVLIYADNTTPIPYTVTIKYQNLQNLVPNGGMTTIKVVSPGRSQIARLKKENPTQASTNLNYTYTYRGGDVKAQPIEDFIYLPPVKSGEKIKSTPMTHIENTLRNEQVNDSYVGLSFTFDEPTTICAPRKGIVSEIKIDEEIKGNSVHYNSLDNYIEIYHEDGVFSRIMVLKPGSAKVKVGDTVFPGDALAESAGENYRTGPHVRMVQSKLVKTDDLITRSYTEVSIRGTDGVPIQVKDRIEILVEHPEEIILLEMTKKEKKKYMLK</sequence>
<evidence type="ECO:0000313" key="4">
    <source>
        <dbReference type="Proteomes" id="UP000635885"/>
    </source>
</evidence>
<dbReference type="Pfam" id="PF01551">
    <property type="entry name" value="Peptidase_M23"/>
    <property type="match status" value="1"/>
</dbReference>
<evidence type="ECO:0000256" key="1">
    <source>
        <dbReference type="SAM" id="SignalP"/>
    </source>
</evidence>
<dbReference type="Gene3D" id="2.70.70.10">
    <property type="entry name" value="Glucose Permease (Domain IIA)"/>
    <property type="match status" value="1"/>
</dbReference>
<feature type="domain" description="M23ase beta-sheet core" evidence="2">
    <location>
        <begin position="145"/>
        <end position="237"/>
    </location>
</feature>
<comment type="caution">
    <text evidence="3">The sequence shown here is derived from an EMBL/GenBank/DDBJ whole genome shotgun (WGS) entry which is preliminary data.</text>
</comment>
<gene>
    <name evidence="3" type="ORF">GCM10010993_04680</name>
</gene>
<dbReference type="Proteomes" id="UP000635885">
    <property type="component" value="Unassembled WGS sequence"/>
</dbReference>
<organism evidence="3 4">
    <name type="scientific">Belliella aquatica</name>
    <dbReference type="NCBI Taxonomy" id="1323734"/>
    <lineage>
        <taxon>Bacteria</taxon>
        <taxon>Pseudomonadati</taxon>
        <taxon>Bacteroidota</taxon>
        <taxon>Cytophagia</taxon>
        <taxon>Cytophagales</taxon>
        <taxon>Cyclobacteriaceae</taxon>
        <taxon>Belliella</taxon>
    </lineage>
</organism>
<evidence type="ECO:0000259" key="2">
    <source>
        <dbReference type="Pfam" id="PF01551"/>
    </source>
</evidence>
<evidence type="ECO:0000313" key="3">
    <source>
        <dbReference type="EMBL" id="GGC28825.1"/>
    </source>
</evidence>
<reference evidence="4" key="1">
    <citation type="journal article" date="2019" name="Int. J. Syst. Evol. Microbiol.">
        <title>The Global Catalogue of Microorganisms (GCM) 10K type strain sequencing project: providing services to taxonomists for standard genome sequencing and annotation.</title>
        <authorList>
            <consortium name="The Broad Institute Genomics Platform"/>
            <consortium name="The Broad Institute Genome Sequencing Center for Infectious Disease"/>
            <person name="Wu L."/>
            <person name="Ma J."/>
        </authorList>
    </citation>
    <scope>NUCLEOTIDE SEQUENCE [LARGE SCALE GENOMIC DNA]</scope>
    <source>
        <strain evidence="4">CGMCC 1.12479</strain>
    </source>
</reference>
<proteinExistence type="predicted"/>
<dbReference type="EMBL" id="BMFD01000001">
    <property type="protein sequence ID" value="GGC28825.1"/>
    <property type="molecule type" value="Genomic_DNA"/>
</dbReference>
<protein>
    <recommendedName>
        <fullName evidence="2">M23ase beta-sheet core domain-containing protein</fullName>
    </recommendedName>
</protein>
<dbReference type="RefSeq" id="WP_188439238.1">
    <property type="nucleotide sequence ID" value="NZ_BMFD01000001.1"/>
</dbReference>
<dbReference type="InterPro" id="IPR016047">
    <property type="entry name" value="M23ase_b-sheet_dom"/>
</dbReference>
<keyword evidence="4" id="KW-1185">Reference proteome</keyword>
<feature type="signal peptide" evidence="1">
    <location>
        <begin position="1"/>
        <end position="19"/>
    </location>
</feature>
<feature type="chain" id="PRO_5046104464" description="M23ase beta-sheet core domain-containing protein" evidence="1">
    <location>
        <begin position="20"/>
        <end position="298"/>
    </location>
</feature>
<name>A0ABQ1LYM0_9BACT</name>
<keyword evidence="1" id="KW-0732">Signal</keyword>
<dbReference type="CDD" id="cd12797">
    <property type="entry name" value="M23_peptidase"/>
    <property type="match status" value="1"/>
</dbReference>
<accession>A0ABQ1LYM0</accession>
<dbReference type="SUPFAM" id="SSF51261">
    <property type="entry name" value="Duplicated hybrid motif"/>
    <property type="match status" value="1"/>
</dbReference>
<dbReference type="InterPro" id="IPR011055">
    <property type="entry name" value="Dup_hybrid_motif"/>
</dbReference>